<protein>
    <recommendedName>
        <fullName evidence="4">DUF4398 domain-containing protein</fullName>
    </recommendedName>
</protein>
<dbReference type="EMBL" id="CP034464">
    <property type="protein sequence ID" value="AZP12453.1"/>
    <property type="molecule type" value="Genomic_DNA"/>
</dbReference>
<feature type="signal peptide" evidence="1">
    <location>
        <begin position="1"/>
        <end position="20"/>
    </location>
</feature>
<feature type="chain" id="PRO_5019280970" description="DUF4398 domain-containing protein" evidence="1">
    <location>
        <begin position="21"/>
        <end position="133"/>
    </location>
</feature>
<reference evidence="2 3" key="1">
    <citation type="journal article" date="2011" name="Int. J. Syst. Evol. Microbiol.">
        <title>Description of Undibacterium oligocarboniphilum sp. nov., isolated from purified water, and Undibacterium pigrum strain CCUG 49012 as the type strain of Undibacterium parvum sp. nov., and emended descriptions of the genus Undibacterium and the species Undibacterium pigrum.</title>
        <authorList>
            <person name="Eder W."/>
            <person name="Wanner G."/>
            <person name="Ludwig W."/>
            <person name="Busse H.J."/>
            <person name="Ziemke-Kageler F."/>
            <person name="Lang E."/>
        </authorList>
    </citation>
    <scope>NUCLEOTIDE SEQUENCE [LARGE SCALE GENOMIC DNA]</scope>
    <source>
        <strain evidence="2 3">DSM 23061</strain>
    </source>
</reference>
<sequence>MSIISKTCTAVLLSSLSILLTGCVAPEAQIGLSDLSARPAEKALLAGIRSYEEAQYAEAEKSLSASLAAGFTVPKDAALAHKYLAFIYCTSSRLEECKRAFTAARAVDPSFVLSKKEVGHPQWGPVYKQTLGN</sequence>
<dbReference type="RefSeq" id="WP_126127834.1">
    <property type="nucleotide sequence ID" value="NZ_CP034464.1"/>
</dbReference>
<dbReference type="InterPro" id="IPR011990">
    <property type="entry name" value="TPR-like_helical_dom_sf"/>
</dbReference>
<dbReference type="SUPFAM" id="SSF48452">
    <property type="entry name" value="TPR-like"/>
    <property type="match status" value="1"/>
</dbReference>
<keyword evidence="3" id="KW-1185">Reference proteome</keyword>
<evidence type="ECO:0008006" key="4">
    <source>
        <dbReference type="Google" id="ProtNLM"/>
    </source>
</evidence>
<organism evidence="2 3">
    <name type="scientific">Undibacterium parvum</name>
    <dbReference type="NCBI Taxonomy" id="401471"/>
    <lineage>
        <taxon>Bacteria</taxon>
        <taxon>Pseudomonadati</taxon>
        <taxon>Pseudomonadota</taxon>
        <taxon>Betaproteobacteria</taxon>
        <taxon>Burkholderiales</taxon>
        <taxon>Oxalobacteraceae</taxon>
        <taxon>Undibacterium</taxon>
    </lineage>
</organism>
<dbReference type="InterPro" id="IPR047780">
    <property type="entry name" value="TssQ-like"/>
</dbReference>
<keyword evidence="1" id="KW-0732">Signal</keyword>
<dbReference type="Proteomes" id="UP000275663">
    <property type="component" value="Chromosome"/>
</dbReference>
<dbReference type="Gene3D" id="1.25.40.10">
    <property type="entry name" value="Tetratricopeptide repeat domain"/>
    <property type="match status" value="1"/>
</dbReference>
<accession>A0A3S9HK36</accession>
<name>A0A3S9HK36_9BURK</name>
<evidence type="ECO:0000313" key="3">
    <source>
        <dbReference type="Proteomes" id="UP000275663"/>
    </source>
</evidence>
<evidence type="ECO:0000313" key="2">
    <source>
        <dbReference type="EMBL" id="AZP12453.1"/>
    </source>
</evidence>
<proteinExistence type="predicted"/>
<dbReference type="PROSITE" id="PS51257">
    <property type="entry name" value="PROKAR_LIPOPROTEIN"/>
    <property type="match status" value="1"/>
</dbReference>
<dbReference type="NCBIfam" id="NF038027">
    <property type="entry name" value="TssQ_fam"/>
    <property type="match status" value="1"/>
</dbReference>
<gene>
    <name evidence="2" type="ORF">EJN92_10820</name>
</gene>
<evidence type="ECO:0000256" key="1">
    <source>
        <dbReference type="SAM" id="SignalP"/>
    </source>
</evidence>
<dbReference type="AlphaFoldDB" id="A0A3S9HK36"/>
<dbReference type="KEGG" id="upv:EJN92_10820"/>